<proteinExistence type="predicted"/>
<name>A0AC34GUQ8_9BILA</name>
<evidence type="ECO:0000313" key="1">
    <source>
        <dbReference type="Proteomes" id="UP000887579"/>
    </source>
</evidence>
<dbReference type="WBParaSite" id="ES5_v2.g8346.t1">
    <property type="protein sequence ID" value="ES5_v2.g8346.t1"/>
    <property type="gene ID" value="ES5_v2.g8346"/>
</dbReference>
<reference evidence="2" key="1">
    <citation type="submission" date="2022-11" db="UniProtKB">
        <authorList>
            <consortium name="WormBaseParasite"/>
        </authorList>
    </citation>
    <scope>IDENTIFICATION</scope>
</reference>
<accession>A0AC34GUQ8</accession>
<evidence type="ECO:0000313" key="2">
    <source>
        <dbReference type="WBParaSite" id="ES5_v2.g8346.t1"/>
    </source>
</evidence>
<sequence>MIKTLTLSGYYIECENIFKKNSSCILANVIKGREDNPDRITLILHASSDRIDERIIEHVENWNAPVSLAIAFYDKDTIQNIGCIASLLRDLKNQSSKVDEFLSVHFLIDIPKTIDCTVLALKAVEPCYDSMLPTKDANLTAFEISTKLIKYPINKARNLGRKYALTKYILVADLGHYFSANFEAKMRTLANFILEKHPKTALVYRLFETKFNATQPKTKTDLKNLIESDEAFEFHHTSNDHSIQNLNEWFETPESEADTSASIQFFKEYDSPKWEPQFVSLPAIPLFDIGFRYPRRDNTVLVNLFINTFKKTFCY</sequence>
<dbReference type="Proteomes" id="UP000887579">
    <property type="component" value="Unplaced"/>
</dbReference>
<organism evidence="1 2">
    <name type="scientific">Panagrolaimus sp. ES5</name>
    <dbReference type="NCBI Taxonomy" id="591445"/>
    <lineage>
        <taxon>Eukaryota</taxon>
        <taxon>Metazoa</taxon>
        <taxon>Ecdysozoa</taxon>
        <taxon>Nematoda</taxon>
        <taxon>Chromadorea</taxon>
        <taxon>Rhabditida</taxon>
        <taxon>Tylenchina</taxon>
        <taxon>Panagrolaimomorpha</taxon>
        <taxon>Panagrolaimoidea</taxon>
        <taxon>Panagrolaimidae</taxon>
        <taxon>Panagrolaimus</taxon>
    </lineage>
</organism>
<protein>
    <submittedName>
        <fullName evidence="2">Uncharacterized protein</fullName>
    </submittedName>
</protein>